<dbReference type="InterPro" id="IPR030847">
    <property type="entry name" value="Hem25/SLC25A38"/>
</dbReference>
<comment type="function">
    <text evidence="10">Mitochondrial glycine transporter that imports glycine into the mitochondrial matrix. Plays an important role in providing glycine for the first enzymatic step in heme biosynthesis, the condensation of glycine with succinyl-CoA to produce 5-aminolevulinate (ALA) in the miochondrial matrix.</text>
</comment>
<dbReference type="AlphaFoldDB" id="A0A507CJX7"/>
<dbReference type="Pfam" id="PF00153">
    <property type="entry name" value="Mito_carr"/>
    <property type="match status" value="3"/>
</dbReference>
<name>A0A507CJX7_9FUNG</name>
<comment type="catalytic activity">
    <reaction evidence="9 10">
        <text>glycine(in) = glycine(out)</text>
        <dbReference type="Rhea" id="RHEA:70715"/>
        <dbReference type="ChEBI" id="CHEBI:57305"/>
    </reaction>
</comment>
<evidence type="ECO:0000256" key="10">
    <source>
        <dbReference type="HAMAP-Rule" id="MF_03064"/>
    </source>
</evidence>
<dbReference type="InterPro" id="IPR023395">
    <property type="entry name" value="MCP_dom_sf"/>
</dbReference>
<dbReference type="VEuPathDB" id="FungiDB:SeMB42_g00742"/>
<evidence type="ECO:0000256" key="4">
    <source>
        <dbReference type="ARBA" id="ARBA00022737"/>
    </source>
</evidence>
<dbReference type="Gene3D" id="1.50.40.10">
    <property type="entry name" value="Mitochondrial carrier domain"/>
    <property type="match status" value="1"/>
</dbReference>
<evidence type="ECO:0000313" key="12">
    <source>
        <dbReference type="EMBL" id="TPX39948.1"/>
    </source>
</evidence>
<evidence type="ECO:0000256" key="1">
    <source>
        <dbReference type="ARBA" id="ARBA00004141"/>
    </source>
</evidence>
<evidence type="ECO:0000256" key="7">
    <source>
        <dbReference type="ARBA" id="ARBA00023128"/>
    </source>
</evidence>
<gene>
    <name evidence="12" type="ORF">SeLEV6574_g06910</name>
</gene>
<keyword evidence="8 10" id="KW-0472">Membrane</keyword>
<evidence type="ECO:0000313" key="13">
    <source>
        <dbReference type="Proteomes" id="UP000320475"/>
    </source>
</evidence>
<comment type="subcellular location">
    <subcellularLocation>
        <location evidence="1">Membrane</location>
        <topology evidence="1">Multi-pass membrane protein</topology>
    </subcellularLocation>
    <subcellularLocation>
        <location evidence="10">Mitochondrion inner membrane</location>
        <topology evidence="10">Multi-pass membrane protein</topology>
    </subcellularLocation>
</comment>
<evidence type="ECO:0000256" key="2">
    <source>
        <dbReference type="ARBA" id="ARBA00022448"/>
    </source>
</evidence>
<dbReference type="HAMAP" id="MF_03064">
    <property type="entry name" value="SLC25A38"/>
    <property type="match status" value="1"/>
</dbReference>
<organism evidence="12 13">
    <name type="scientific">Synchytrium endobioticum</name>
    <dbReference type="NCBI Taxonomy" id="286115"/>
    <lineage>
        <taxon>Eukaryota</taxon>
        <taxon>Fungi</taxon>
        <taxon>Fungi incertae sedis</taxon>
        <taxon>Chytridiomycota</taxon>
        <taxon>Chytridiomycota incertae sedis</taxon>
        <taxon>Chytridiomycetes</taxon>
        <taxon>Synchytriales</taxon>
        <taxon>Synchytriaceae</taxon>
        <taxon>Synchytrium</taxon>
    </lineage>
</organism>
<evidence type="ECO:0000256" key="8">
    <source>
        <dbReference type="ARBA" id="ARBA00023136"/>
    </source>
</evidence>
<reference evidence="12 13" key="1">
    <citation type="journal article" date="2019" name="Sci. Rep.">
        <title>Comparative genomics of chytrid fungi reveal insights into the obligate biotrophic and pathogenic lifestyle of Synchytrium endobioticum.</title>
        <authorList>
            <person name="van de Vossenberg B.T.L.H."/>
            <person name="Warris S."/>
            <person name="Nguyen H.D.T."/>
            <person name="van Gent-Pelzer M.P.E."/>
            <person name="Joly D.L."/>
            <person name="van de Geest H.C."/>
            <person name="Bonants P.J.M."/>
            <person name="Smith D.S."/>
            <person name="Levesque C.A."/>
            <person name="van der Lee T.A.J."/>
        </authorList>
    </citation>
    <scope>NUCLEOTIDE SEQUENCE [LARGE SCALE GENOMIC DNA]</scope>
    <source>
        <strain evidence="12 13">LEV6574</strain>
    </source>
</reference>
<keyword evidence="4 10" id="KW-0677">Repeat</keyword>
<keyword evidence="6 10" id="KW-1133">Transmembrane helix</keyword>
<evidence type="ECO:0000256" key="3">
    <source>
        <dbReference type="ARBA" id="ARBA00022692"/>
    </source>
</evidence>
<dbReference type="PANTHER" id="PTHR46181">
    <property type="entry name" value="MITOCHONDRIAL GLYCINE TRANSPORTER"/>
    <property type="match status" value="1"/>
</dbReference>
<comment type="caution">
    <text evidence="12">The sequence shown here is derived from an EMBL/GenBank/DDBJ whole genome shotgun (WGS) entry which is preliminary data.</text>
</comment>
<feature type="repeat" description="Solcar" evidence="11">
    <location>
        <begin position="195"/>
        <end position="279"/>
    </location>
</feature>
<keyword evidence="5 10" id="KW-0999">Mitochondrion inner membrane</keyword>
<feature type="repeat" description="Solcar" evidence="11">
    <location>
        <begin position="101"/>
        <end position="185"/>
    </location>
</feature>
<proteinExistence type="inferred from homology"/>
<dbReference type="Proteomes" id="UP000320475">
    <property type="component" value="Unassembled WGS sequence"/>
</dbReference>
<evidence type="ECO:0000256" key="5">
    <source>
        <dbReference type="ARBA" id="ARBA00022792"/>
    </source>
</evidence>
<dbReference type="OrthoDB" id="1924968at2759"/>
<evidence type="ECO:0000256" key="6">
    <source>
        <dbReference type="ARBA" id="ARBA00022989"/>
    </source>
</evidence>
<dbReference type="EMBL" id="QEAM01000431">
    <property type="protein sequence ID" value="TPX39948.1"/>
    <property type="molecule type" value="Genomic_DNA"/>
</dbReference>
<protein>
    <recommendedName>
        <fullName evidence="10">Mitochondrial glycine transporter</fullName>
    </recommendedName>
    <alternativeName>
        <fullName evidence="10">Solute carrier family 25 member 38 homolog</fullName>
    </alternativeName>
</protein>
<dbReference type="PANTHER" id="PTHR46181:SF3">
    <property type="entry name" value="MITOCHONDRIAL GLYCINE TRANSPORTER"/>
    <property type="match status" value="1"/>
</dbReference>
<evidence type="ECO:0000256" key="11">
    <source>
        <dbReference type="PROSITE-ProRule" id="PRU00282"/>
    </source>
</evidence>
<dbReference type="GO" id="GO:0015187">
    <property type="term" value="F:glycine transmembrane transporter activity"/>
    <property type="evidence" value="ECO:0007669"/>
    <property type="project" value="UniProtKB-UniRule"/>
</dbReference>
<dbReference type="GO" id="GO:0005743">
    <property type="term" value="C:mitochondrial inner membrane"/>
    <property type="evidence" value="ECO:0007669"/>
    <property type="project" value="UniProtKB-SubCell"/>
</dbReference>
<comment type="similarity">
    <text evidence="10">Belongs to the mitochondrial carrier (TC 2.A.29) family. SLC25A38 subfamily.</text>
</comment>
<dbReference type="SUPFAM" id="SSF103506">
    <property type="entry name" value="Mitochondrial carrier"/>
    <property type="match status" value="1"/>
</dbReference>
<dbReference type="PROSITE" id="PS50920">
    <property type="entry name" value="SOLCAR"/>
    <property type="match status" value="3"/>
</dbReference>
<sequence>MSSEKLVSDPRLHAMSGACAGFLSVLLLQPFDLVKTRLQQERSGLLRALREAASPSVLKLWRGTWPTIWRNVPGHALYFTSLDLTRRALSSARLGGGDKLSKEMVNLLGGASARVAVGFVLMPMTVMKTRYESNLYNYNSMWGAFKSIVKNEGIRTLFAGYGSTAVRDAPYAGIYVLFYEWSRTFMHDTMRPEEFRPAINMLSGIAAAVLSSIATQPFDVIRTRIQVRPKEYRNIIHATARILKDEGLRAFMSGLAPRLARKPLSAAITWTIYEEIVRANM</sequence>
<keyword evidence="2 10" id="KW-0813">Transport</keyword>
<accession>A0A507CJX7</accession>
<dbReference type="InterPro" id="IPR018108">
    <property type="entry name" value="MCP_transmembrane"/>
</dbReference>
<dbReference type="GO" id="GO:1904983">
    <property type="term" value="P:glycine import into mitochondrion"/>
    <property type="evidence" value="ECO:0007669"/>
    <property type="project" value="UniProtKB-UniRule"/>
</dbReference>
<keyword evidence="3 10" id="KW-0812">Transmembrane</keyword>
<evidence type="ECO:0000256" key="9">
    <source>
        <dbReference type="ARBA" id="ARBA00034060"/>
    </source>
</evidence>
<keyword evidence="7 10" id="KW-0496">Mitochondrion</keyword>
<feature type="repeat" description="Solcar" evidence="11">
    <location>
        <begin position="8"/>
        <end position="88"/>
    </location>
</feature>